<dbReference type="AlphaFoldDB" id="A0A9I9E290"/>
<protein>
    <submittedName>
        <fullName evidence="2">Uncharacterized protein</fullName>
    </submittedName>
</protein>
<feature type="region of interest" description="Disordered" evidence="1">
    <location>
        <begin position="1"/>
        <end position="34"/>
    </location>
</feature>
<evidence type="ECO:0000313" key="2">
    <source>
        <dbReference type="EnsemblPlants" id="MELO3C027565.2.1"/>
    </source>
</evidence>
<dbReference type="Gramene" id="MELO3C027565.2.1">
    <property type="protein sequence ID" value="MELO3C027565.2.1"/>
    <property type="gene ID" value="MELO3C027565.2"/>
</dbReference>
<dbReference type="Gramene" id="MELO3C027510.2.1">
    <property type="protein sequence ID" value="MELO3C027510.2.1"/>
    <property type="gene ID" value="MELO3C027510.2"/>
</dbReference>
<evidence type="ECO:0000256" key="1">
    <source>
        <dbReference type="SAM" id="MobiDB-lite"/>
    </source>
</evidence>
<feature type="compositionally biased region" description="Basic and acidic residues" evidence="1">
    <location>
        <begin position="11"/>
        <end position="34"/>
    </location>
</feature>
<proteinExistence type="predicted"/>
<reference evidence="2" key="1">
    <citation type="submission" date="2023-03" db="UniProtKB">
        <authorList>
            <consortium name="EnsemblPlants"/>
        </authorList>
    </citation>
    <scope>IDENTIFICATION</scope>
</reference>
<organism evidence="2">
    <name type="scientific">Cucumis melo</name>
    <name type="common">Muskmelon</name>
    <dbReference type="NCBI Taxonomy" id="3656"/>
    <lineage>
        <taxon>Eukaryota</taxon>
        <taxon>Viridiplantae</taxon>
        <taxon>Streptophyta</taxon>
        <taxon>Embryophyta</taxon>
        <taxon>Tracheophyta</taxon>
        <taxon>Spermatophyta</taxon>
        <taxon>Magnoliopsida</taxon>
        <taxon>eudicotyledons</taxon>
        <taxon>Gunneridae</taxon>
        <taxon>Pentapetalae</taxon>
        <taxon>rosids</taxon>
        <taxon>fabids</taxon>
        <taxon>Cucurbitales</taxon>
        <taxon>Cucurbitaceae</taxon>
        <taxon>Benincaseae</taxon>
        <taxon>Cucumis</taxon>
    </lineage>
</organism>
<dbReference type="EnsemblPlants" id="MELO3C027565.2.1">
    <property type="protein sequence ID" value="MELO3C027565.2.1"/>
    <property type="gene ID" value="MELO3C027565.2"/>
</dbReference>
<sequence length="68" mass="8259">MGKTKSWKATSLREKAQQKHDRGFDFREQGGRREGSCERFRVMANKEDEEKVCERWRPRTTKTKRREN</sequence>
<accession>A0A9I9E290</accession>
<name>A0A9I9E290_CUCME</name>
<dbReference type="EnsemblPlants" id="MELO3C027510.2.1">
    <property type="protein sequence ID" value="MELO3C027510.2.1"/>
    <property type="gene ID" value="MELO3C027510.2"/>
</dbReference>